<dbReference type="SUPFAM" id="SSF52777">
    <property type="entry name" value="CoA-dependent acyltransferases"/>
    <property type="match status" value="1"/>
</dbReference>
<dbReference type="Gene3D" id="3.30.559.10">
    <property type="entry name" value="Chloramphenicol acetyltransferase-like domain"/>
    <property type="match status" value="1"/>
</dbReference>
<dbReference type="PANTHER" id="PTHR28037">
    <property type="entry name" value="ALCOHOL O-ACETYLTRANSFERASE 1-RELATED"/>
    <property type="match status" value="1"/>
</dbReference>
<keyword evidence="2" id="KW-1185">Reference proteome</keyword>
<sequence length="189" mass="20326">MSEPLVEWDVVREEGALEQYLILLTQLSFDSCVTILGQYVSASGAPLTKEIHYPALRATIQKHGTLGVQMRLRATAKAAPRLVRLREIDLDAIVEVVEDGLVSTDDLLRAQLEPPFALGTTTPLWRAMVVNGRSVVFAICHCVADGHSGPALLSALLSASTTPTQPVRKGITAGSLLLQMPTSCLLSKP</sequence>
<dbReference type="OrthoDB" id="2150604at2759"/>
<dbReference type="PANTHER" id="PTHR28037:SF1">
    <property type="entry name" value="ALCOHOL O-ACETYLTRANSFERASE 1-RELATED"/>
    <property type="match status" value="1"/>
</dbReference>
<dbReference type="GO" id="GO:0008080">
    <property type="term" value="F:N-acetyltransferase activity"/>
    <property type="evidence" value="ECO:0007669"/>
    <property type="project" value="TreeGrafter"/>
</dbReference>
<proteinExistence type="predicted"/>
<dbReference type="EMBL" id="BPQB01000008">
    <property type="protein sequence ID" value="GJE88142.1"/>
    <property type="molecule type" value="Genomic_DNA"/>
</dbReference>
<name>A0A9P3G4V5_9APHY</name>
<evidence type="ECO:0000313" key="2">
    <source>
        <dbReference type="Proteomes" id="UP000703269"/>
    </source>
</evidence>
<dbReference type="AlphaFoldDB" id="A0A9P3G4V5"/>
<dbReference type="Proteomes" id="UP000703269">
    <property type="component" value="Unassembled WGS sequence"/>
</dbReference>
<dbReference type="InterPro" id="IPR023213">
    <property type="entry name" value="CAT-like_dom_sf"/>
</dbReference>
<dbReference type="InterPro" id="IPR052058">
    <property type="entry name" value="Alcohol_O-acetyltransferase"/>
</dbReference>
<accession>A0A9P3G4V5</accession>
<gene>
    <name evidence="1" type="ORF">PsYK624_042250</name>
</gene>
<organism evidence="1 2">
    <name type="scientific">Phanerochaete sordida</name>
    <dbReference type="NCBI Taxonomy" id="48140"/>
    <lineage>
        <taxon>Eukaryota</taxon>
        <taxon>Fungi</taxon>
        <taxon>Dikarya</taxon>
        <taxon>Basidiomycota</taxon>
        <taxon>Agaricomycotina</taxon>
        <taxon>Agaricomycetes</taxon>
        <taxon>Polyporales</taxon>
        <taxon>Phanerochaetaceae</taxon>
        <taxon>Phanerochaete</taxon>
    </lineage>
</organism>
<protein>
    <submittedName>
        <fullName evidence="1">Uncharacterized protein</fullName>
    </submittedName>
</protein>
<reference evidence="1 2" key="1">
    <citation type="submission" date="2021-08" db="EMBL/GenBank/DDBJ databases">
        <title>Draft Genome Sequence of Phanerochaete sordida strain YK-624.</title>
        <authorList>
            <person name="Mori T."/>
            <person name="Dohra H."/>
            <person name="Suzuki T."/>
            <person name="Kawagishi H."/>
            <person name="Hirai H."/>
        </authorList>
    </citation>
    <scope>NUCLEOTIDE SEQUENCE [LARGE SCALE GENOMIC DNA]</scope>
    <source>
        <strain evidence="1 2">YK-624</strain>
    </source>
</reference>
<comment type="caution">
    <text evidence="1">The sequence shown here is derived from an EMBL/GenBank/DDBJ whole genome shotgun (WGS) entry which is preliminary data.</text>
</comment>
<evidence type="ECO:0000313" key="1">
    <source>
        <dbReference type="EMBL" id="GJE88142.1"/>
    </source>
</evidence>